<sequence length="134" mass="14528">MIGLRAAQSMGQNFVSHNGHPVLGGDLVVFFHRYHGIGRGIGDVLLDRLPVAFLSVERRTPDLVSIDVHGDCIERNAVLAAISAISDLGFDRGGILLLPGVGEIKINFLIRRHFAERTLKLGLQGEVSACRYGV</sequence>
<dbReference type="EMBL" id="VSSQ01000828">
    <property type="protein sequence ID" value="MPM01858.1"/>
    <property type="molecule type" value="Genomic_DNA"/>
</dbReference>
<comment type="caution">
    <text evidence="1">The sequence shown here is derived from an EMBL/GenBank/DDBJ whole genome shotgun (WGS) entry which is preliminary data.</text>
</comment>
<name>A0A644WED7_9ZZZZ</name>
<protein>
    <submittedName>
        <fullName evidence="1">Uncharacterized protein</fullName>
    </submittedName>
</protein>
<accession>A0A644WED7</accession>
<dbReference type="AlphaFoldDB" id="A0A644WED7"/>
<proteinExistence type="predicted"/>
<reference evidence="1" key="1">
    <citation type="submission" date="2019-08" db="EMBL/GenBank/DDBJ databases">
        <authorList>
            <person name="Kucharzyk K."/>
            <person name="Murdoch R.W."/>
            <person name="Higgins S."/>
            <person name="Loffler F."/>
        </authorList>
    </citation>
    <scope>NUCLEOTIDE SEQUENCE</scope>
</reference>
<organism evidence="1">
    <name type="scientific">bioreactor metagenome</name>
    <dbReference type="NCBI Taxonomy" id="1076179"/>
    <lineage>
        <taxon>unclassified sequences</taxon>
        <taxon>metagenomes</taxon>
        <taxon>ecological metagenomes</taxon>
    </lineage>
</organism>
<gene>
    <name evidence="1" type="ORF">SDC9_48098</name>
</gene>
<evidence type="ECO:0000313" key="1">
    <source>
        <dbReference type="EMBL" id="MPM01858.1"/>
    </source>
</evidence>